<dbReference type="InterPro" id="IPR036614">
    <property type="entry name" value="RusA-like_sf"/>
</dbReference>
<dbReference type="Gene3D" id="3.30.1330.70">
    <property type="entry name" value="Holliday junction resolvase RusA"/>
    <property type="match status" value="1"/>
</dbReference>
<keyword evidence="2" id="KW-1185">Reference proteome</keyword>
<protein>
    <submittedName>
        <fullName evidence="1">Uncharacterized protein</fullName>
    </submittedName>
</protein>
<name>A0ABY1VNT9_9ACTO</name>
<comment type="caution">
    <text evidence="1">The sequence shown here is derived from an EMBL/GenBank/DDBJ whole genome shotgun (WGS) entry which is preliminary data.</text>
</comment>
<dbReference type="Proteomes" id="UP000250006">
    <property type="component" value="Unassembled WGS sequence"/>
</dbReference>
<organism evidence="1 2">
    <name type="scientific">Actinomyces bovis</name>
    <dbReference type="NCBI Taxonomy" id="1658"/>
    <lineage>
        <taxon>Bacteria</taxon>
        <taxon>Bacillati</taxon>
        <taxon>Actinomycetota</taxon>
        <taxon>Actinomycetes</taxon>
        <taxon>Actinomycetales</taxon>
        <taxon>Actinomycetaceae</taxon>
        <taxon>Actinomyces</taxon>
    </lineage>
</organism>
<sequence length="147" mass="16724">MSCTPAWTCELTMLASDVLSLNGRRHRWATASRAKELRRLGWAEARRTGNVAPHLERARIEVFLAFSTRGRRDAHNFMPTIKPLIDGFVDAGLLPDDDSRHLEGPHLHADMERRSERMFGRATTTFTFRVFDLGRLRDYAATGEGAR</sequence>
<evidence type="ECO:0000313" key="2">
    <source>
        <dbReference type="Proteomes" id="UP000250006"/>
    </source>
</evidence>
<reference evidence="1 2" key="1">
    <citation type="submission" date="2018-06" db="EMBL/GenBank/DDBJ databases">
        <authorList>
            <consortium name="Pathogen Informatics"/>
            <person name="Doyle S."/>
        </authorList>
    </citation>
    <scope>NUCLEOTIDE SEQUENCE [LARGE SCALE GENOMIC DNA]</scope>
    <source>
        <strain evidence="1 2">NCTC11535</strain>
    </source>
</reference>
<accession>A0ABY1VNT9</accession>
<dbReference type="EMBL" id="UAPQ01000008">
    <property type="protein sequence ID" value="SPT53778.1"/>
    <property type="molecule type" value="Genomic_DNA"/>
</dbReference>
<gene>
    <name evidence="1" type="ORF">NCTC11535_01462</name>
</gene>
<evidence type="ECO:0000313" key="1">
    <source>
        <dbReference type="EMBL" id="SPT53778.1"/>
    </source>
</evidence>
<dbReference type="RefSeq" id="WP_126622211.1">
    <property type="nucleotide sequence ID" value="NZ_UAPQ01000008.1"/>
</dbReference>
<proteinExistence type="predicted"/>
<dbReference type="SUPFAM" id="SSF103084">
    <property type="entry name" value="Holliday junction resolvase RusA"/>
    <property type="match status" value="1"/>
</dbReference>